<dbReference type="AlphaFoldDB" id="A0A1F6BS34"/>
<dbReference type="Proteomes" id="UP000179014">
    <property type="component" value="Unassembled WGS sequence"/>
</dbReference>
<name>A0A1F6BS34_9BACT</name>
<sequence length="175" mass="19764">MLDDGEIICNAKLDREGKPLSTAPGGGADSICYYDGFALAVEVTLTRGERQFEAEHESVPRHVGKLVKSLRDKNDNRRVYGIFIASGLNPSTIANFYTIRRTNISHYGGKAKIVPLELNDFKKMLEVAKNAGGIKSQQFEKFLQWADMQADQVTDEKEWYNILQRKIPTWIDIPT</sequence>
<dbReference type="Gene3D" id="3.40.91.50">
    <property type="match status" value="1"/>
</dbReference>
<evidence type="ECO:0000313" key="1">
    <source>
        <dbReference type="EMBL" id="OGG39736.1"/>
    </source>
</evidence>
<accession>A0A1F6BS34</accession>
<organism evidence="1 2">
    <name type="scientific">Candidatus Kaiserbacteria bacterium GWA2_50_9</name>
    <dbReference type="NCBI Taxonomy" id="1798474"/>
    <lineage>
        <taxon>Bacteria</taxon>
        <taxon>Candidatus Kaiseribacteriota</taxon>
    </lineage>
</organism>
<dbReference type="STRING" id="1798474.A2118_02965"/>
<dbReference type="InterPro" id="IPR018573">
    <property type="entry name" value="Restrct_endonuc_II_AlwI"/>
</dbReference>
<dbReference type="EMBL" id="MFKN01000043">
    <property type="protein sequence ID" value="OGG39736.1"/>
    <property type="molecule type" value="Genomic_DNA"/>
</dbReference>
<reference evidence="1 2" key="1">
    <citation type="journal article" date="2016" name="Nat. Commun.">
        <title>Thousands of microbial genomes shed light on interconnected biogeochemical processes in an aquifer system.</title>
        <authorList>
            <person name="Anantharaman K."/>
            <person name="Brown C.T."/>
            <person name="Hug L.A."/>
            <person name="Sharon I."/>
            <person name="Castelle C.J."/>
            <person name="Probst A.J."/>
            <person name="Thomas B.C."/>
            <person name="Singh A."/>
            <person name="Wilkins M.J."/>
            <person name="Karaoz U."/>
            <person name="Brodie E.L."/>
            <person name="Williams K.H."/>
            <person name="Hubbard S.S."/>
            <person name="Banfield J.F."/>
        </authorList>
    </citation>
    <scope>NUCLEOTIDE SEQUENCE [LARGE SCALE GENOMIC DNA]</scope>
</reference>
<gene>
    <name evidence="1" type="ORF">A2118_02965</name>
</gene>
<dbReference type="Pfam" id="PF09491">
    <property type="entry name" value="RE_AlwI"/>
    <property type="match status" value="1"/>
</dbReference>
<protein>
    <submittedName>
        <fullName evidence="1">Uncharacterized protein</fullName>
    </submittedName>
</protein>
<evidence type="ECO:0000313" key="2">
    <source>
        <dbReference type="Proteomes" id="UP000179014"/>
    </source>
</evidence>
<proteinExistence type="predicted"/>
<comment type="caution">
    <text evidence="1">The sequence shown here is derived from an EMBL/GenBank/DDBJ whole genome shotgun (WGS) entry which is preliminary data.</text>
</comment>